<dbReference type="PANTHER" id="PTHR39339">
    <property type="entry name" value="SLR1444 PROTEIN"/>
    <property type="match status" value="1"/>
</dbReference>
<name>A0AAU9BZK8_9GAMM</name>
<dbReference type="InterPro" id="IPR038186">
    <property type="entry name" value="CHAD_dom_sf"/>
</dbReference>
<evidence type="ECO:0000313" key="2">
    <source>
        <dbReference type="EMBL" id="BCX89225.1"/>
    </source>
</evidence>
<dbReference type="Proteomes" id="UP001321450">
    <property type="component" value="Chromosome"/>
</dbReference>
<evidence type="ECO:0000313" key="3">
    <source>
        <dbReference type="Proteomes" id="UP001321450"/>
    </source>
</evidence>
<reference evidence="3" key="1">
    <citation type="journal article" date="2024" name="Int. J. Syst. Evol. Microbiol.">
        <title>Methylomarinovum tepidoasis sp. nov., a moderately thermophilic methanotroph of the family Methylothermaceae isolated from a deep-sea hydrothermal field.</title>
        <authorList>
            <person name="Hirayama H."/>
            <person name="Takaki Y."/>
            <person name="Abe M."/>
            <person name="Miyazaki M."/>
            <person name="Uematsu K."/>
            <person name="Matsui Y."/>
            <person name="Takai K."/>
        </authorList>
    </citation>
    <scope>NUCLEOTIDE SEQUENCE [LARGE SCALE GENOMIC DNA]</scope>
    <source>
        <strain evidence="3">IN45</strain>
    </source>
</reference>
<dbReference type="Gene3D" id="1.40.20.10">
    <property type="entry name" value="CHAD domain"/>
    <property type="match status" value="1"/>
</dbReference>
<accession>A0AAU9BZK8</accession>
<gene>
    <name evidence="2" type="ORF">MIN45_P1595</name>
</gene>
<dbReference type="Pfam" id="PF05235">
    <property type="entry name" value="CHAD"/>
    <property type="match status" value="1"/>
</dbReference>
<sequence>MTLETAFRNYLARQLRVLEVEEAGIVQDADPEPLHRFRVALRRSRAVLGEMQAELAPELAGLRRQMVAVMRRTNARRDADVFLALLPAWRGQAPDWLADGIEGLERPLRRQREEAHREVLALLGSEEYRKLKADWHAWLTAPAGAWLAAEQTEPQAKLLQRHIARRRRKVTKRLRALARDAAPEAVHRLRIAVKKLRYLLEFAAASGESAGARKRIARLKQLQDRLGAHHDAAVQSAWLRRMLVETPRLSRPTAAVIGWLSAERWRCQARALRKLSRLSDRWDD</sequence>
<proteinExistence type="predicted"/>
<dbReference type="InterPro" id="IPR007899">
    <property type="entry name" value="CHAD_dom"/>
</dbReference>
<feature type="domain" description="CHAD" evidence="1">
    <location>
        <begin position="1"/>
        <end position="284"/>
    </location>
</feature>
<organism evidence="2 3">
    <name type="scientific">Methylomarinovum tepidoasis</name>
    <dbReference type="NCBI Taxonomy" id="2840183"/>
    <lineage>
        <taxon>Bacteria</taxon>
        <taxon>Pseudomonadati</taxon>
        <taxon>Pseudomonadota</taxon>
        <taxon>Gammaproteobacteria</taxon>
        <taxon>Methylococcales</taxon>
        <taxon>Methylothermaceae</taxon>
        <taxon>Methylomarinovum</taxon>
    </lineage>
</organism>
<dbReference type="RefSeq" id="WP_286291516.1">
    <property type="nucleotide sequence ID" value="NZ_AP024718.1"/>
</dbReference>
<keyword evidence="3" id="KW-1185">Reference proteome</keyword>
<evidence type="ECO:0000259" key="1">
    <source>
        <dbReference type="PROSITE" id="PS51708"/>
    </source>
</evidence>
<dbReference type="PROSITE" id="PS51708">
    <property type="entry name" value="CHAD"/>
    <property type="match status" value="1"/>
</dbReference>
<dbReference type="AlphaFoldDB" id="A0AAU9BZK8"/>
<dbReference type="KEGG" id="meiy:MIN45_P1595"/>
<protein>
    <recommendedName>
        <fullName evidence="1">CHAD domain-containing protein</fullName>
    </recommendedName>
</protein>
<dbReference type="SMART" id="SM00880">
    <property type="entry name" value="CHAD"/>
    <property type="match status" value="1"/>
</dbReference>
<dbReference type="PANTHER" id="PTHR39339:SF1">
    <property type="entry name" value="CHAD DOMAIN-CONTAINING PROTEIN"/>
    <property type="match status" value="1"/>
</dbReference>
<dbReference type="EMBL" id="AP024718">
    <property type="protein sequence ID" value="BCX89225.1"/>
    <property type="molecule type" value="Genomic_DNA"/>
</dbReference>